<proteinExistence type="predicted"/>
<sequence>SSRKLAEFKQAVKHRTVLSDVDSLHLLAELRHVVRSYGSQELDVVVAVIFGHFLCCGFPLQTYIDFHFPVESIVEKQVVGHPDAMWFHGMSLSVIIISYVTCKANTSIALTVEMSSVAKPLCNMNFM</sequence>
<reference evidence="2" key="2">
    <citation type="submission" date="2025-08" db="UniProtKB">
        <authorList>
            <consortium name="Ensembl"/>
        </authorList>
    </citation>
    <scope>IDENTIFICATION</scope>
</reference>
<name>A0A674PFE3_TAKRU</name>
<organism evidence="2 3">
    <name type="scientific">Takifugu rubripes</name>
    <name type="common">Japanese pufferfish</name>
    <name type="synonym">Fugu rubripes</name>
    <dbReference type="NCBI Taxonomy" id="31033"/>
    <lineage>
        <taxon>Eukaryota</taxon>
        <taxon>Metazoa</taxon>
        <taxon>Chordata</taxon>
        <taxon>Craniata</taxon>
        <taxon>Vertebrata</taxon>
        <taxon>Euteleostomi</taxon>
        <taxon>Actinopterygii</taxon>
        <taxon>Neopterygii</taxon>
        <taxon>Teleostei</taxon>
        <taxon>Neoteleostei</taxon>
        <taxon>Acanthomorphata</taxon>
        <taxon>Eupercaria</taxon>
        <taxon>Tetraodontiformes</taxon>
        <taxon>Tetradontoidea</taxon>
        <taxon>Tetraodontidae</taxon>
        <taxon>Takifugu</taxon>
    </lineage>
</organism>
<keyword evidence="1" id="KW-0472">Membrane</keyword>
<keyword evidence="1" id="KW-0812">Transmembrane</keyword>
<evidence type="ECO:0000313" key="2">
    <source>
        <dbReference type="Ensembl" id="ENSTRUP00000084385.1"/>
    </source>
</evidence>
<dbReference type="OMA" id="LTHRAPC"/>
<dbReference type="GeneTree" id="ENSGT01150000287306"/>
<keyword evidence="1" id="KW-1133">Transmembrane helix</keyword>
<accession>A0A674PFE3</accession>
<dbReference type="AlphaFoldDB" id="A0A674PFE3"/>
<feature type="transmembrane region" description="Helical" evidence="1">
    <location>
        <begin position="84"/>
        <end position="102"/>
    </location>
</feature>
<reference evidence="2 3" key="1">
    <citation type="journal article" date="2011" name="Genome Biol. Evol.">
        <title>Integration of the genetic map and genome assembly of fugu facilitates insights into distinct features of genome evolution in teleosts and mammals.</title>
        <authorList>
            <person name="Kai W."/>
            <person name="Kikuchi K."/>
            <person name="Tohari S."/>
            <person name="Chew A.K."/>
            <person name="Tay A."/>
            <person name="Fujiwara A."/>
            <person name="Hosoya S."/>
            <person name="Suetake H."/>
            <person name="Naruse K."/>
            <person name="Brenner S."/>
            <person name="Suzuki Y."/>
            <person name="Venkatesh B."/>
        </authorList>
    </citation>
    <scope>NUCLEOTIDE SEQUENCE [LARGE SCALE GENOMIC DNA]</scope>
</reference>
<dbReference type="Ensembl" id="ENSTRUT00000084888.1">
    <property type="protein sequence ID" value="ENSTRUP00000084385.1"/>
    <property type="gene ID" value="ENSTRUG00000027983.1"/>
</dbReference>
<evidence type="ECO:0000313" key="3">
    <source>
        <dbReference type="Proteomes" id="UP000005226"/>
    </source>
</evidence>
<dbReference type="InParanoid" id="A0A674PFE3"/>
<dbReference type="Proteomes" id="UP000005226">
    <property type="component" value="Chromosome 16"/>
</dbReference>
<reference evidence="2" key="3">
    <citation type="submission" date="2025-09" db="UniProtKB">
        <authorList>
            <consortium name="Ensembl"/>
        </authorList>
    </citation>
    <scope>IDENTIFICATION</scope>
</reference>
<keyword evidence="3" id="KW-1185">Reference proteome</keyword>
<feature type="transmembrane region" description="Helical" evidence="1">
    <location>
        <begin position="44"/>
        <end position="64"/>
    </location>
</feature>
<evidence type="ECO:0000256" key="1">
    <source>
        <dbReference type="SAM" id="Phobius"/>
    </source>
</evidence>
<protein>
    <submittedName>
        <fullName evidence="2">Uncharacterized protein</fullName>
    </submittedName>
</protein>